<dbReference type="Proteomes" id="UP001528411">
    <property type="component" value="Unassembled WGS sequence"/>
</dbReference>
<sequence length="133" mass="14183">MTANLTGQFTISGWQEEPKFQNDAGHKVSYADIKQTYTGDIEGSSVVQYLLCYTSATHALFTGFEVITTTVDNVESTLTISHTGEFSAGVASSTFIVVENTGTGAFANATGQGHLVPAKREAQNLKSNLINDV</sequence>
<dbReference type="Pfam" id="PF11528">
    <property type="entry name" value="DUF3224"/>
    <property type="match status" value="1"/>
</dbReference>
<dbReference type="SUPFAM" id="SSF159238">
    <property type="entry name" value="SO1590-like"/>
    <property type="match status" value="1"/>
</dbReference>
<comment type="caution">
    <text evidence="1">The sequence shown here is derived from an EMBL/GenBank/DDBJ whole genome shotgun (WGS) entry which is preliminary data.</text>
</comment>
<name>A0ABT5FE95_9GAMM</name>
<accession>A0ABT5FE95</accession>
<dbReference type="EMBL" id="JAQOMS010000002">
    <property type="protein sequence ID" value="MDC2889863.1"/>
    <property type="molecule type" value="Genomic_DNA"/>
</dbReference>
<evidence type="ECO:0000313" key="1">
    <source>
        <dbReference type="EMBL" id="MDC2889863.1"/>
    </source>
</evidence>
<reference evidence="1 2" key="1">
    <citation type="submission" date="2023-01" db="EMBL/GenBank/DDBJ databases">
        <title>Psychrosphaera sp. nov., isolated from marine algae.</title>
        <authorList>
            <person name="Bayburt H."/>
            <person name="Choi B.J."/>
            <person name="Kim J.M."/>
            <person name="Choi D.G."/>
            <person name="Jeon C.O."/>
        </authorList>
    </citation>
    <scope>NUCLEOTIDE SEQUENCE [LARGE SCALE GENOMIC DNA]</scope>
    <source>
        <strain evidence="1 2">G1-22</strain>
    </source>
</reference>
<evidence type="ECO:0000313" key="2">
    <source>
        <dbReference type="Proteomes" id="UP001528411"/>
    </source>
</evidence>
<dbReference type="RefSeq" id="WP_272181203.1">
    <property type="nucleotide sequence ID" value="NZ_JAQOMS010000002.1"/>
</dbReference>
<dbReference type="Gene3D" id="2.40.350.10">
    <property type="entry name" value="SO1590-like"/>
    <property type="match status" value="1"/>
</dbReference>
<dbReference type="InterPro" id="IPR023159">
    <property type="entry name" value="SO1590-like_sf"/>
</dbReference>
<organism evidence="1 2">
    <name type="scientific">Psychrosphaera algicola</name>
    <dbReference type="NCBI Taxonomy" id="3023714"/>
    <lineage>
        <taxon>Bacteria</taxon>
        <taxon>Pseudomonadati</taxon>
        <taxon>Pseudomonadota</taxon>
        <taxon>Gammaproteobacteria</taxon>
        <taxon>Alteromonadales</taxon>
        <taxon>Pseudoalteromonadaceae</taxon>
        <taxon>Psychrosphaera</taxon>
    </lineage>
</organism>
<proteinExistence type="predicted"/>
<protein>
    <submittedName>
        <fullName evidence="1">DUF3224 domain-containing protein</fullName>
    </submittedName>
</protein>
<dbReference type="InterPro" id="IPR021607">
    <property type="entry name" value="DUF3224"/>
</dbReference>
<keyword evidence="2" id="KW-1185">Reference proteome</keyword>
<gene>
    <name evidence="1" type="ORF">PN838_15180</name>
</gene>